<protein>
    <submittedName>
        <fullName evidence="5">Nitroreductase family protein</fullName>
    </submittedName>
</protein>
<proteinExistence type="predicted"/>
<dbReference type="InterPro" id="IPR029479">
    <property type="entry name" value="Nitroreductase"/>
</dbReference>
<evidence type="ECO:0000313" key="5">
    <source>
        <dbReference type="EMBL" id="SLN74316.1"/>
    </source>
</evidence>
<dbReference type="InterPro" id="IPR000415">
    <property type="entry name" value="Nitroreductase-like"/>
</dbReference>
<dbReference type="RefSeq" id="WP_085890142.1">
    <property type="nucleotide sequence ID" value="NZ_FWFN01000012.1"/>
</dbReference>
<dbReference type="SUPFAM" id="SSF55469">
    <property type="entry name" value="FMN-dependent nitroreductase-like"/>
    <property type="match status" value="1"/>
</dbReference>
<organism evidence="5 6">
    <name type="scientific">Pseudooceanicola marinus</name>
    <dbReference type="NCBI Taxonomy" id="396013"/>
    <lineage>
        <taxon>Bacteria</taxon>
        <taxon>Pseudomonadati</taxon>
        <taxon>Pseudomonadota</taxon>
        <taxon>Alphaproteobacteria</taxon>
        <taxon>Rhodobacterales</taxon>
        <taxon>Paracoccaceae</taxon>
        <taxon>Pseudooceanicola</taxon>
    </lineage>
</organism>
<dbReference type="Gene3D" id="3.40.109.10">
    <property type="entry name" value="NADH Oxidase"/>
    <property type="match status" value="1"/>
</dbReference>
<evidence type="ECO:0000256" key="2">
    <source>
        <dbReference type="ARBA" id="ARBA00022643"/>
    </source>
</evidence>
<name>A0A1X7AA62_9RHOB</name>
<evidence type="ECO:0000259" key="4">
    <source>
        <dbReference type="Pfam" id="PF00881"/>
    </source>
</evidence>
<dbReference type="PANTHER" id="PTHR23026:SF90">
    <property type="entry name" value="IODOTYROSINE DEIODINASE 1"/>
    <property type="match status" value="1"/>
</dbReference>
<dbReference type="GO" id="GO:0016491">
    <property type="term" value="F:oxidoreductase activity"/>
    <property type="evidence" value="ECO:0007669"/>
    <property type="project" value="UniProtKB-KW"/>
</dbReference>
<dbReference type="PANTHER" id="PTHR23026">
    <property type="entry name" value="NADPH NITROREDUCTASE"/>
    <property type="match status" value="1"/>
</dbReference>
<evidence type="ECO:0000313" key="6">
    <source>
        <dbReference type="Proteomes" id="UP000193963"/>
    </source>
</evidence>
<feature type="domain" description="Nitroreductase" evidence="4">
    <location>
        <begin position="169"/>
        <end position="223"/>
    </location>
</feature>
<evidence type="ECO:0000256" key="1">
    <source>
        <dbReference type="ARBA" id="ARBA00022630"/>
    </source>
</evidence>
<accession>A0A1X7AA62</accession>
<keyword evidence="3" id="KW-0560">Oxidoreductase</keyword>
<sequence length="336" mass="37682">MKRLLPAPLRRWLRQRRRTVKAYRALVRVYLYDFRNYRKASPLGLSYDDPEQLRSRIIIDAHKLEKGLALPEPRLGFGRDTIARLLQSLKMFRKRFGADYSADWSLATLGAYQEYNRTHGEEVTWFDPQVADLQAASGTAIQPELGGYMEHTPDPDATWDAAAFGAFARARHSARIYSDAPVAPELIARAAASAQYTPSVCNRQSGRLHVYRDRATMDALLKAQGGSRGFGDTAPVLIAITADRRGFQTPQERNQCWIDGGLFAMSFIYALHAEGLGSCCLNWSRDVDMDRIAHQAGAIPDHEAIIMLLAVGHLPDSLRVARSARRPLDHILQEHG</sequence>
<dbReference type="InterPro" id="IPR050627">
    <property type="entry name" value="Nitroreductase/BluB"/>
</dbReference>
<keyword evidence="1" id="KW-0285">Flavoprotein</keyword>
<dbReference type="EMBL" id="FWFN01000012">
    <property type="protein sequence ID" value="SLN74316.1"/>
    <property type="molecule type" value="Genomic_DNA"/>
</dbReference>
<gene>
    <name evidence="5" type="ORF">PSM7751_04129</name>
</gene>
<dbReference type="Proteomes" id="UP000193963">
    <property type="component" value="Unassembled WGS sequence"/>
</dbReference>
<keyword evidence="6" id="KW-1185">Reference proteome</keyword>
<keyword evidence="2" id="KW-0288">FMN</keyword>
<evidence type="ECO:0000256" key="3">
    <source>
        <dbReference type="ARBA" id="ARBA00023002"/>
    </source>
</evidence>
<dbReference type="OrthoDB" id="9802510at2"/>
<dbReference type="Pfam" id="PF00881">
    <property type="entry name" value="Nitroreductase"/>
    <property type="match status" value="2"/>
</dbReference>
<dbReference type="AlphaFoldDB" id="A0A1X7AA62"/>
<feature type="domain" description="Nitroreductase" evidence="4">
    <location>
        <begin position="224"/>
        <end position="313"/>
    </location>
</feature>
<reference evidence="5 6" key="1">
    <citation type="submission" date="2017-03" db="EMBL/GenBank/DDBJ databases">
        <authorList>
            <person name="Afonso C.L."/>
            <person name="Miller P.J."/>
            <person name="Scott M.A."/>
            <person name="Spackman E."/>
            <person name="Goraichik I."/>
            <person name="Dimitrov K.M."/>
            <person name="Suarez D.L."/>
            <person name="Swayne D.E."/>
        </authorList>
    </citation>
    <scope>NUCLEOTIDE SEQUENCE [LARGE SCALE GENOMIC DNA]</scope>
    <source>
        <strain evidence="5 6">CECT 7751</strain>
    </source>
</reference>